<proteinExistence type="predicted"/>
<keyword evidence="3" id="KW-1185">Reference proteome</keyword>
<evidence type="ECO:0000256" key="1">
    <source>
        <dbReference type="SAM" id="MobiDB-lite"/>
    </source>
</evidence>
<dbReference type="AlphaFoldDB" id="A0AA82N8D3"/>
<reference evidence="4" key="2">
    <citation type="submission" date="2023-11" db="UniProtKB">
        <authorList>
            <consortium name="WormBaseParasite"/>
        </authorList>
    </citation>
    <scope>IDENTIFICATION</scope>
    <source>
        <strain evidence="4">Puerto Rican</strain>
    </source>
</reference>
<keyword evidence="2" id="KW-1133">Transmembrane helix</keyword>
<evidence type="ECO:0000256" key="2">
    <source>
        <dbReference type="SAM" id="Phobius"/>
    </source>
</evidence>
<evidence type="ECO:0008006" key="5">
    <source>
        <dbReference type="Google" id="ProtNLM"/>
    </source>
</evidence>
<sequence length="421" mass="48293">MRYNLLFGQSITVYSIIFMISRFIKCHEICTKPELGKYRKVIFENDSYEYSHNYYYSQLIRLNQSPPASNDRFEKVNFDEPVVPAFLIKFYGNDVKRLHIDLFGTIRMYKEGLVGGIDNFLKVFSLRYLEISNGKEFLAIRLTYHKRGNGESFTFKVTSLIYPNGKIAFYYDEVGKEFQEDDVVSWFTGAMKCDENGANKWAKVEIPKKWIQSGTLVEHEVLGDCSKHNSINTCEDTKTPDKTCIWCEKSDICTASNDKDNHEFKINGCQVETVSNVNVKSEATQINQRETTTGITEPDLTNELTKITESTESHLSSSIVDASIEPTLTNHRVTTTGITEPDLTHELTETTQTTKSHLNKTTGTTENREERESKSSLYIVIPLVVVFFVVCIGLAICLWLYRKKKCNPWLTEKFDRLLSSC</sequence>
<dbReference type="WBParaSite" id="Smp_349320.1">
    <property type="protein sequence ID" value="Smp_349320.1"/>
    <property type="gene ID" value="Smp_349320"/>
</dbReference>
<protein>
    <recommendedName>
        <fullName evidence="5">Egg protein CP391S-like protein</fullName>
    </recommendedName>
</protein>
<dbReference type="Proteomes" id="UP000008854">
    <property type="component" value="Unassembled WGS sequence"/>
</dbReference>
<reference evidence="3" key="1">
    <citation type="journal article" date="2012" name="PLoS Negl. Trop. Dis.">
        <title>A systematically improved high quality genome and transcriptome of the human blood fluke Schistosoma mansoni.</title>
        <authorList>
            <person name="Protasio A.V."/>
            <person name="Tsai I.J."/>
            <person name="Babbage A."/>
            <person name="Nichol S."/>
            <person name="Hunt M."/>
            <person name="Aslett M.A."/>
            <person name="De Silva N."/>
            <person name="Velarde G.S."/>
            <person name="Anderson T.J."/>
            <person name="Clark R.C."/>
            <person name="Davidson C."/>
            <person name="Dillon G.P."/>
            <person name="Holroyd N.E."/>
            <person name="LoVerde P.T."/>
            <person name="Lloyd C."/>
            <person name="McQuillan J."/>
            <person name="Oliveira G."/>
            <person name="Otto T.D."/>
            <person name="Parker-Manuel S.J."/>
            <person name="Quail M.A."/>
            <person name="Wilson R.A."/>
            <person name="Zerlotini A."/>
            <person name="Dunne D.W."/>
            <person name="Berriman M."/>
        </authorList>
    </citation>
    <scope>NUCLEOTIDE SEQUENCE [LARGE SCALE GENOMIC DNA]</scope>
    <source>
        <strain evidence="3">Puerto Rican</strain>
    </source>
</reference>
<feature type="region of interest" description="Disordered" evidence="1">
    <location>
        <begin position="348"/>
        <end position="371"/>
    </location>
</feature>
<evidence type="ECO:0000313" key="3">
    <source>
        <dbReference type="Proteomes" id="UP000008854"/>
    </source>
</evidence>
<name>A0AA82N8D3_SCHMA</name>
<keyword evidence="2" id="KW-0472">Membrane</keyword>
<organism evidence="3 4">
    <name type="scientific">Schistosoma mansoni</name>
    <name type="common">Blood fluke</name>
    <dbReference type="NCBI Taxonomy" id="6183"/>
    <lineage>
        <taxon>Eukaryota</taxon>
        <taxon>Metazoa</taxon>
        <taxon>Spiralia</taxon>
        <taxon>Lophotrochozoa</taxon>
        <taxon>Platyhelminthes</taxon>
        <taxon>Trematoda</taxon>
        <taxon>Digenea</taxon>
        <taxon>Strigeidida</taxon>
        <taxon>Schistosomatoidea</taxon>
        <taxon>Schistosomatidae</taxon>
        <taxon>Schistosoma</taxon>
    </lineage>
</organism>
<accession>A0AA82N8D3</accession>
<feature type="transmembrane region" description="Helical" evidence="2">
    <location>
        <begin position="377"/>
        <end position="401"/>
    </location>
</feature>
<keyword evidence="2" id="KW-0812">Transmembrane</keyword>
<evidence type="ECO:0000313" key="4">
    <source>
        <dbReference type="WBParaSite" id="Smp_349320.1"/>
    </source>
</evidence>